<evidence type="ECO:0000256" key="7">
    <source>
        <dbReference type="ARBA" id="ARBA00022989"/>
    </source>
</evidence>
<dbReference type="InterPro" id="IPR047055">
    <property type="entry name" value="MotA-like"/>
</dbReference>
<dbReference type="OrthoDB" id="9806929at2"/>
<comment type="similarity">
    <text evidence="2">Belongs to the MotA family.</text>
</comment>
<dbReference type="EMBL" id="FOEG01000006">
    <property type="protein sequence ID" value="SEP01039.1"/>
    <property type="molecule type" value="Genomic_DNA"/>
</dbReference>
<keyword evidence="3" id="KW-0813">Transport</keyword>
<feature type="transmembrane region" description="Helical" evidence="9">
    <location>
        <begin position="184"/>
        <end position="202"/>
    </location>
</feature>
<dbReference type="InterPro" id="IPR002898">
    <property type="entry name" value="MotA_ExbB_proton_chnl"/>
</dbReference>
<evidence type="ECO:0000256" key="3">
    <source>
        <dbReference type="ARBA" id="ARBA00022448"/>
    </source>
</evidence>
<sequence length="271" mass="30226">MNPSTLIGMLFGIGLLAAVLLFAAEDPVAYVNLPGLGIVIGGTLAATFISYPLREVLRVFGLLGIVFRNERLYTRDDMDELVQMARLWFRNDLRAVERALDRVRNPFLRTGVQLVIDGTPEEDILDLLRWRIARLRTREHAEAQMFRSMATFAPAFGMIGTLVGLINMLFVLETSDMAVIGQHMAIALLTTFYGILLANLVFKPVAVKLERRTEERLIAMNMVLEGVALICQKRNPAFVRETLRSFMAEYQDEIREAPGGDPATRGAGPNG</sequence>
<evidence type="ECO:0000256" key="5">
    <source>
        <dbReference type="ARBA" id="ARBA00022692"/>
    </source>
</evidence>
<dbReference type="PANTHER" id="PTHR30433">
    <property type="entry name" value="CHEMOTAXIS PROTEIN MOTA"/>
    <property type="match status" value="1"/>
</dbReference>
<feature type="transmembrane region" description="Helical" evidence="9">
    <location>
        <begin position="152"/>
        <end position="172"/>
    </location>
</feature>
<evidence type="ECO:0000313" key="11">
    <source>
        <dbReference type="EMBL" id="SEP01039.1"/>
    </source>
</evidence>
<keyword evidence="6" id="KW-0283">Flagellar rotation</keyword>
<dbReference type="Pfam" id="PF01618">
    <property type="entry name" value="MotA_ExbB"/>
    <property type="match status" value="1"/>
</dbReference>
<evidence type="ECO:0000256" key="6">
    <source>
        <dbReference type="ARBA" id="ARBA00022779"/>
    </source>
</evidence>
<feature type="transmembrane region" description="Helical" evidence="9">
    <location>
        <begin position="33"/>
        <end position="53"/>
    </location>
</feature>
<dbReference type="RefSeq" id="WP_091644831.1">
    <property type="nucleotide sequence ID" value="NZ_FOEG01000006.1"/>
</dbReference>
<dbReference type="GO" id="GO:0005886">
    <property type="term" value="C:plasma membrane"/>
    <property type="evidence" value="ECO:0007669"/>
    <property type="project" value="UniProtKB-SubCell"/>
</dbReference>
<evidence type="ECO:0000256" key="2">
    <source>
        <dbReference type="ARBA" id="ARBA00008038"/>
    </source>
</evidence>
<dbReference type="GO" id="GO:0006935">
    <property type="term" value="P:chemotaxis"/>
    <property type="evidence" value="ECO:0007669"/>
    <property type="project" value="InterPro"/>
</dbReference>
<evidence type="ECO:0000259" key="10">
    <source>
        <dbReference type="Pfam" id="PF01618"/>
    </source>
</evidence>
<keyword evidence="5 9" id="KW-0812">Transmembrane</keyword>
<dbReference type="PANTHER" id="PTHR30433:SF2">
    <property type="entry name" value="MOTILITY PROTEIN A"/>
    <property type="match status" value="1"/>
</dbReference>
<evidence type="ECO:0000256" key="9">
    <source>
        <dbReference type="SAM" id="Phobius"/>
    </source>
</evidence>
<reference evidence="11 12" key="1">
    <citation type="submission" date="2016-10" db="EMBL/GenBank/DDBJ databases">
        <authorList>
            <person name="de Groot N.N."/>
        </authorList>
    </citation>
    <scope>NUCLEOTIDE SEQUENCE [LARGE SCALE GENOMIC DNA]</scope>
    <source>
        <strain evidence="11 12">CGMCC 1.6291</strain>
    </source>
</reference>
<proteinExistence type="inferred from homology"/>
<dbReference type="STRING" id="406100.SAMN04488052_106105"/>
<dbReference type="PROSITE" id="PS01307">
    <property type="entry name" value="MOTA"/>
    <property type="match status" value="1"/>
</dbReference>
<dbReference type="InterPro" id="IPR000540">
    <property type="entry name" value="Flag_MotA_CS"/>
</dbReference>
<dbReference type="Proteomes" id="UP000199657">
    <property type="component" value="Unassembled WGS sequence"/>
</dbReference>
<protein>
    <submittedName>
        <fullName evidence="11">Chemotaxis protein MotA</fullName>
    </submittedName>
</protein>
<evidence type="ECO:0000313" key="12">
    <source>
        <dbReference type="Proteomes" id="UP000199657"/>
    </source>
</evidence>
<gene>
    <name evidence="11" type="ORF">SAMN04488052_106105</name>
</gene>
<keyword evidence="12" id="KW-1185">Reference proteome</keyword>
<evidence type="ECO:0000256" key="1">
    <source>
        <dbReference type="ARBA" id="ARBA00004651"/>
    </source>
</evidence>
<comment type="subcellular location">
    <subcellularLocation>
        <location evidence="1">Cell membrane</location>
        <topology evidence="1">Multi-pass membrane protein</topology>
    </subcellularLocation>
</comment>
<dbReference type="AlphaFoldDB" id="A0A1H8UCT7"/>
<feature type="domain" description="MotA/TolQ/ExbB proton channel" evidence="10">
    <location>
        <begin position="102"/>
        <end position="221"/>
    </location>
</feature>
<organism evidence="11 12">
    <name type="scientific">Aquisalimonas asiatica</name>
    <dbReference type="NCBI Taxonomy" id="406100"/>
    <lineage>
        <taxon>Bacteria</taxon>
        <taxon>Pseudomonadati</taxon>
        <taxon>Pseudomonadota</taxon>
        <taxon>Gammaproteobacteria</taxon>
        <taxon>Chromatiales</taxon>
        <taxon>Ectothiorhodospiraceae</taxon>
        <taxon>Aquisalimonas</taxon>
    </lineage>
</organism>
<name>A0A1H8UCT7_9GAMM</name>
<evidence type="ECO:0000256" key="4">
    <source>
        <dbReference type="ARBA" id="ARBA00022475"/>
    </source>
</evidence>
<keyword evidence="7 9" id="KW-1133">Transmembrane helix</keyword>
<dbReference type="GO" id="GO:0071978">
    <property type="term" value="P:bacterial-type flagellum-dependent swarming motility"/>
    <property type="evidence" value="ECO:0007669"/>
    <property type="project" value="InterPro"/>
</dbReference>
<keyword evidence="4" id="KW-1003">Cell membrane</keyword>
<accession>A0A1H8UCT7</accession>
<keyword evidence="8 9" id="KW-0472">Membrane</keyword>
<evidence type="ECO:0000256" key="8">
    <source>
        <dbReference type="ARBA" id="ARBA00023136"/>
    </source>
</evidence>